<evidence type="ECO:0000313" key="1">
    <source>
        <dbReference type="EMBL" id="CAA2997333.1"/>
    </source>
</evidence>
<dbReference type="AlphaFoldDB" id="A0A8S0SWV6"/>
<sequence>MAYDEDDMLYNRNVTYDIEVGMDINVARQDGLVMLGGEMDDINIVDDLEYPSFEELMLEYSSDKDIGHHF</sequence>
<keyword evidence="2" id="KW-1185">Reference proteome</keyword>
<accession>A0A8S0SWV6</accession>
<name>A0A8S0SWV6_OLEEU</name>
<reference evidence="1 2" key="1">
    <citation type="submission" date="2019-12" db="EMBL/GenBank/DDBJ databases">
        <authorList>
            <person name="Alioto T."/>
            <person name="Alioto T."/>
            <person name="Gomez Garrido J."/>
        </authorList>
    </citation>
    <scope>NUCLEOTIDE SEQUENCE [LARGE SCALE GENOMIC DNA]</scope>
</reference>
<dbReference type="Gramene" id="OE9A098245T1">
    <property type="protein sequence ID" value="OE9A098245C1"/>
    <property type="gene ID" value="OE9A098245"/>
</dbReference>
<organism evidence="1 2">
    <name type="scientific">Olea europaea subsp. europaea</name>
    <dbReference type="NCBI Taxonomy" id="158383"/>
    <lineage>
        <taxon>Eukaryota</taxon>
        <taxon>Viridiplantae</taxon>
        <taxon>Streptophyta</taxon>
        <taxon>Embryophyta</taxon>
        <taxon>Tracheophyta</taxon>
        <taxon>Spermatophyta</taxon>
        <taxon>Magnoliopsida</taxon>
        <taxon>eudicotyledons</taxon>
        <taxon>Gunneridae</taxon>
        <taxon>Pentapetalae</taxon>
        <taxon>asterids</taxon>
        <taxon>lamiids</taxon>
        <taxon>Lamiales</taxon>
        <taxon>Oleaceae</taxon>
        <taxon>Oleeae</taxon>
        <taxon>Olea</taxon>
    </lineage>
</organism>
<protein>
    <submittedName>
        <fullName evidence="1">Uncharacterized protein</fullName>
    </submittedName>
</protein>
<dbReference type="EMBL" id="CACTIH010005552">
    <property type="protein sequence ID" value="CAA2997333.1"/>
    <property type="molecule type" value="Genomic_DNA"/>
</dbReference>
<gene>
    <name evidence="1" type="ORF">OLEA9_A098245</name>
</gene>
<evidence type="ECO:0000313" key="2">
    <source>
        <dbReference type="Proteomes" id="UP000594638"/>
    </source>
</evidence>
<dbReference type="Proteomes" id="UP000594638">
    <property type="component" value="Unassembled WGS sequence"/>
</dbReference>
<proteinExistence type="predicted"/>
<comment type="caution">
    <text evidence="1">The sequence shown here is derived from an EMBL/GenBank/DDBJ whole genome shotgun (WGS) entry which is preliminary data.</text>
</comment>